<gene>
    <name evidence="1" type="ORF">AAEO50_12280</name>
</gene>
<dbReference type="EMBL" id="JBBYAF010000022">
    <property type="protein sequence ID" value="MEL3973054.1"/>
    <property type="molecule type" value="Genomic_DNA"/>
</dbReference>
<accession>A0ABU9KD02</accession>
<organism evidence="1 2">
    <name type="scientific">Rossellomorea oryzaecorticis</name>
    <dbReference type="NCBI Taxonomy" id="1396505"/>
    <lineage>
        <taxon>Bacteria</taxon>
        <taxon>Bacillati</taxon>
        <taxon>Bacillota</taxon>
        <taxon>Bacilli</taxon>
        <taxon>Bacillales</taxon>
        <taxon>Bacillaceae</taxon>
        <taxon>Rossellomorea</taxon>
    </lineage>
</organism>
<evidence type="ECO:0000313" key="2">
    <source>
        <dbReference type="Proteomes" id="UP001389717"/>
    </source>
</evidence>
<comment type="caution">
    <text evidence="1">The sequence shown here is derived from an EMBL/GenBank/DDBJ whole genome shotgun (WGS) entry which is preliminary data.</text>
</comment>
<keyword evidence="2" id="KW-1185">Reference proteome</keyword>
<name>A0ABU9KD02_9BACI</name>
<protein>
    <recommendedName>
        <fullName evidence="3">DUF3127 domain-containing protein</fullName>
    </recommendedName>
</protein>
<reference evidence="1 2" key="1">
    <citation type="submission" date="2024-04" db="EMBL/GenBank/DDBJ databases">
        <title>Bacillus oryzaecorticis sp. nov., a moderately halophilic bacterium isolated from rice husks.</title>
        <authorList>
            <person name="Zhu H.-S."/>
        </authorList>
    </citation>
    <scope>NUCLEOTIDE SEQUENCE [LARGE SCALE GENOMIC DNA]</scope>
    <source>
        <strain evidence="1 2">ZC255</strain>
    </source>
</reference>
<sequence length="82" mass="9098">MKQIELIGEVKEAIAEKNGYKTFTVSVPYTGTLICQTETGLVNADQIEVGKKLFMKCTLKGVVNNGYSHNYVIVQELVTIDE</sequence>
<dbReference type="Proteomes" id="UP001389717">
    <property type="component" value="Unassembled WGS sequence"/>
</dbReference>
<proteinExistence type="predicted"/>
<evidence type="ECO:0008006" key="3">
    <source>
        <dbReference type="Google" id="ProtNLM"/>
    </source>
</evidence>
<evidence type="ECO:0000313" key="1">
    <source>
        <dbReference type="EMBL" id="MEL3973054.1"/>
    </source>
</evidence>
<dbReference type="RefSeq" id="WP_341983988.1">
    <property type="nucleotide sequence ID" value="NZ_JBBYAF010000022.1"/>
</dbReference>